<dbReference type="EMBL" id="BPQJ01000048">
    <property type="protein sequence ID" value="GJD65834.1"/>
    <property type="molecule type" value="Genomic_DNA"/>
</dbReference>
<gene>
    <name evidence="1" type="ORF">MPEAHAMD_6030</name>
</gene>
<organism evidence="1 2">
    <name type="scientific">Methylobacterium frigidaeris</name>
    <dbReference type="NCBI Taxonomy" id="2038277"/>
    <lineage>
        <taxon>Bacteria</taxon>
        <taxon>Pseudomonadati</taxon>
        <taxon>Pseudomonadota</taxon>
        <taxon>Alphaproteobacteria</taxon>
        <taxon>Hyphomicrobiales</taxon>
        <taxon>Methylobacteriaceae</taxon>
        <taxon>Methylobacterium</taxon>
    </lineage>
</organism>
<dbReference type="Proteomes" id="UP001055286">
    <property type="component" value="Unassembled WGS sequence"/>
</dbReference>
<reference evidence="1" key="2">
    <citation type="submission" date="2021-08" db="EMBL/GenBank/DDBJ databases">
        <authorList>
            <person name="Tani A."/>
            <person name="Ola A."/>
            <person name="Ogura Y."/>
            <person name="Katsura K."/>
            <person name="Hayashi T."/>
        </authorList>
    </citation>
    <scope>NUCLEOTIDE SEQUENCE</scope>
    <source>
        <strain evidence="1">JCM 32048</strain>
    </source>
</reference>
<evidence type="ECO:0000313" key="1">
    <source>
        <dbReference type="EMBL" id="GJD65834.1"/>
    </source>
</evidence>
<dbReference type="AlphaFoldDB" id="A0AA37HHD1"/>
<proteinExistence type="predicted"/>
<name>A0AA37HHD1_9HYPH</name>
<dbReference type="RefSeq" id="WP_165795588.1">
    <property type="nucleotide sequence ID" value="NZ_BPQJ01000048.1"/>
</dbReference>
<comment type="caution">
    <text evidence="1">The sequence shown here is derived from an EMBL/GenBank/DDBJ whole genome shotgun (WGS) entry which is preliminary data.</text>
</comment>
<evidence type="ECO:0000313" key="2">
    <source>
        <dbReference type="Proteomes" id="UP001055286"/>
    </source>
</evidence>
<reference evidence="1" key="1">
    <citation type="journal article" date="2016" name="Front. Microbiol.">
        <title>Genome Sequence of the Piezophilic, Mesophilic Sulfate-Reducing Bacterium Desulfovibrio indicus J2T.</title>
        <authorList>
            <person name="Cao J."/>
            <person name="Maignien L."/>
            <person name="Shao Z."/>
            <person name="Alain K."/>
            <person name="Jebbar M."/>
        </authorList>
    </citation>
    <scope>NUCLEOTIDE SEQUENCE</scope>
    <source>
        <strain evidence="1">JCM 32048</strain>
    </source>
</reference>
<protein>
    <submittedName>
        <fullName evidence="1">Uncharacterized protein</fullName>
    </submittedName>
</protein>
<sequence length="55" mass="5796">MIVHADPLLALVLTAAEATGSPKPVNYARFREVVERLGTDLAALSHGEPLVRSAA</sequence>
<keyword evidence="2" id="KW-1185">Reference proteome</keyword>
<accession>A0AA37HHD1</accession>